<dbReference type="GO" id="GO:0015658">
    <property type="term" value="F:branched-chain amino acid transmembrane transporter activity"/>
    <property type="evidence" value="ECO:0007669"/>
    <property type="project" value="TreeGrafter"/>
</dbReference>
<evidence type="ECO:0000256" key="1">
    <source>
        <dbReference type="ARBA" id="ARBA00005417"/>
    </source>
</evidence>
<evidence type="ECO:0000259" key="7">
    <source>
        <dbReference type="PROSITE" id="PS50893"/>
    </source>
</evidence>
<evidence type="ECO:0000256" key="5">
    <source>
        <dbReference type="ARBA" id="ARBA00022840"/>
    </source>
</evidence>
<keyword evidence="9" id="KW-1185">Reference proteome</keyword>
<keyword evidence="5 8" id="KW-0067">ATP-binding</keyword>
<dbReference type="Pfam" id="PF00005">
    <property type="entry name" value="ABC_tran"/>
    <property type="match status" value="1"/>
</dbReference>
<name>A0A4R6DVV8_9RHOO</name>
<dbReference type="Gene3D" id="3.40.50.300">
    <property type="entry name" value="P-loop containing nucleotide triphosphate hydrolases"/>
    <property type="match status" value="1"/>
</dbReference>
<dbReference type="GO" id="GO:0015807">
    <property type="term" value="P:L-amino acid transport"/>
    <property type="evidence" value="ECO:0007669"/>
    <property type="project" value="TreeGrafter"/>
</dbReference>
<dbReference type="InterPro" id="IPR027417">
    <property type="entry name" value="P-loop_NTPase"/>
</dbReference>
<accession>A0A4R6DVV8</accession>
<dbReference type="InterPro" id="IPR052156">
    <property type="entry name" value="BCAA_Transport_ATP-bd_LivF"/>
</dbReference>
<keyword evidence="4" id="KW-0547">Nucleotide-binding</keyword>
<dbReference type="SUPFAM" id="SSF52540">
    <property type="entry name" value="P-loop containing nucleoside triphosphate hydrolases"/>
    <property type="match status" value="1"/>
</dbReference>
<dbReference type="GO" id="GO:0005524">
    <property type="term" value="F:ATP binding"/>
    <property type="evidence" value="ECO:0007669"/>
    <property type="project" value="UniProtKB-KW"/>
</dbReference>
<comment type="similarity">
    <text evidence="1">Belongs to the ABC transporter superfamily.</text>
</comment>
<dbReference type="GO" id="GO:0016887">
    <property type="term" value="F:ATP hydrolysis activity"/>
    <property type="evidence" value="ECO:0007669"/>
    <property type="project" value="InterPro"/>
</dbReference>
<dbReference type="PROSITE" id="PS50893">
    <property type="entry name" value="ABC_TRANSPORTER_2"/>
    <property type="match status" value="1"/>
</dbReference>
<evidence type="ECO:0000256" key="4">
    <source>
        <dbReference type="ARBA" id="ARBA00022741"/>
    </source>
</evidence>
<evidence type="ECO:0000313" key="8">
    <source>
        <dbReference type="EMBL" id="TDN49313.1"/>
    </source>
</evidence>
<keyword evidence="6" id="KW-0029">Amino-acid transport</keyword>
<keyword evidence="3" id="KW-1003">Cell membrane</keyword>
<dbReference type="PANTHER" id="PTHR43820">
    <property type="entry name" value="HIGH-AFFINITY BRANCHED-CHAIN AMINO ACID TRANSPORT ATP-BINDING PROTEIN LIVF"/>
    <property type="match status" value="1"/>
</dbReference>
<dbReference type="AlphaFoldDB" id="A0A4R6DVV8"/>
<proteinExistence type="inferred from homology"/>
<dbReference type="SMART" id="SM00382">
    <property type="entry name" value="AAA"/>
    <property type="match status" value="1"/>
</dbReference>
<feature type="domain" description="ABC transporter" evidence="7">
    <location>
        <begin position="23"/>
        <end position="254"/>
    </location>
</feature>
<dbReference type="InterPro" id="IPR017871">
    <property type="entry name" value="ABC_transporter-like_CS"/>
</dbReference>
<keyword evidence="3" id="KW-0472">Membrane</keyword>
<reference evidence="8 9" key="1">
    <citation type="submission" date="2019-03" db="EMBL/GenBank/DDBJ databases">
        <title>Genomic Encyclopedia of Type Strains, Phase IV (KMG-IV): sequencing the most valuable type-strain genomes for metagenomic binning, comparative biology and taxonomic classification.</title>
        <authorList>
            <person name="Goeker M."/>
        </authorList>
    </citation>
    <scope>NUCLEOTIDE SEQUENCE [LARGE SCALE GENOMIC DNA]</scope>
    <source>
        <strain evidence="8 9">DSM 12121</strain>
    </source>
</reference>
<sequence>MSETVSHNAASSNAASNAAETLLEARGLHTYYGSSHILHGVDFRIGKGETLGLMGRNGMGKTTLIRSMLGLVKPRGGEVRVRGHAMTGGPTHRIARRGVAYVPEGRGIFPNLSVRENLLMAARPGVDGQCNWDYDRVMHTFPRLAERIGHGGGQLSGGEQQMLTIGRALMTNPDLLILDEATEGLAPLIVREIWRVIREIRDSGIATVIVDKNHAAVTSVTDRSMILVKGQVVFDGASEAVRNNPELIQRHLGV</sequence>
<protein>
    <submittedName>
        <fullName evidence="8">Amino acid/amide ABC transporter ATP-binding protein 2 (HAAT family)</fullName>
    </submittedName>
</protein>
<dbReference type="PROSITE" id="PS00211">
    <property type="entry name" value="ABC_TRANSPORTER_1"/>
    <property type="match status" value="1"/>
</dbReference>
<dbReference type="CDD" id="cd03224">
    <property type="entry name" value="ABC_TM1139_LivF_branched"/>
    <property type="match status" value="1"/>
</dbReference>
<dbReference type="PANTHER" id="PTHR43820:SF2">
    <property type="entry name" value="ABC TRANSPORTER ATP-BINDING PROTEIN"/>
    <property type="match status" value="1"/>
</dbReference>
<dbReference type="Proteomes" id="UP000295129">
    <property type="component" value="Unassembled WGS sequence"/>
</dbReference>
<dbReference type="EMBL" id="SNVV01000012">
    <property type="protein sequence ID" value="TDN49313.1"/>
    <property type="molecule type" value="Genomic_DNA"/>
</dbReference>
<evidence type="ECO:0000256" key="2">
    <source>
        <dbReference type="ARBA" id="ARBA00022448"/>
    </source>
</evidence>
<gene>
    <name evidence="8" type="ORF">C7389_112174</name>
</gene>
<evidence type="ECO:0000256" key="6">
    <source>
        <dbReference type="ARBA" id="ARBA00022970"/>
    </source>
</evidence>
<keyword evidence="2" id="KW-0813">Transport</keyword>
<dbReference type="InterPro" id="IPR003593">
    <property type="entry name" value="AAA+_ATPase"/>
</dbReference>
<organism evidence="8 9">
    <name type="scientific">Azoarcus indigens</name>
    <dbReference type="NCBI Taxonomy" id="29545"/>
    <lineage>
        <taxon>Bacteria</taxon>
        <taxon>Pseudomonadati</taxon>
        <taxon>Pseudomonadota</taxon>
        <taxon>Betaproteobacteria</taxon>
        <taxon>Rhodocyclales</taxon>
        <taxon>Zoogloeaceae</taxon>
        <taxon>Azoarcus</taxon>
    </lineage>
</organism>
<evidence type="ECO:0000313" key="9">
    <source>
        <dbReference type="Proteomes" id="UP000295129"/>
    </source>
</evidence>
<comment type="caution">
    <text evidence="8">The sequence shown here is derived from an EMBL/GenBank/DDBJ whole genome shotgun (WGS) entry which is preliminary data.</text>
</comment>
<dbReference type="InterPro" id="IPR003439">
    <property type="entry name" value="ABC_transporter-like_ATP-bd"/>
</dbReference>
<dbReference type="OrthoDB" id="9776369at2"/>
<dbReference type="RefSeq" id="WP_133592882.1">
    <property type="nucleotide sequence ID" value="NZ_SNVV01000012.1"/>
</dbReference>
<evidence type="ECO:0000256" key="3">
    <source>
        <dbReference type="ARBA" id="ARBA00022475"/>
    </source>
</evidence>